<dbReference type="eggNOG" id="ENOG502R3PT">
    <property type="taxonomic scope" value="Eukaryota"/>
</dbReference>
<accession>A0A067EX88</accession>
<evidence type="ECO:0000313" key="2">
    <source>
        <dbReference type="EMBL" id="KDO55576.1"/>
    </source>
</evidence>
<protein>
    <submittedName>
        <fullName evidence="2">Uncharacterized protein</fullName>
    </submittedName>
</protein>
<dbReference type="AlphaFoldDB" id="A0A067EX88"/>
<dbReference type="EMBL" id="KK784983">
    <property type="protein sequence ID" value="KDO55576.1"/>
    <property type="molecule type" value="Genomic_DNA"/>
</dbReference>
<dbReference type="PANTHER" id="PTHR47600:SF1">
    <property type="entry name" value="NUCLEIC ACID-BINDING, OB-FOLD-LIKE PROTEIN"/>
    <property type="match status" value="1"/>
</dbReference>
<dbReference type="EMBL" id="KK784983">
    <property type="protein sequence ID" value="KDO55577.1"/>
    <property type="molecule type" value="Genomic_DNA"/>
</dbReference>
<feature type="compositionally biased region" description="Basic and acidic residues" evidence="1">
    <location>
        <begin position="146"/>
        <end position="158"/>
    </location>
</feature>
<dbReference type="Proteomes" id="UP000027120">
    <property type="component" value="Unassembled WGS sequence"/>
</dbReference>
<evidence type="ECO:0000313" key="3">
    <source>
        <dbReference type="Proteomes" id="UP000027120"/>
    </source>
</evidence>
<gene>
    <name evidence="2" type="ORF">CISIN_1g009429mg</name>
</gene>
<dbReference type="STRING" id="2711.A0A067EX88"/>
<keyword evidence="3" id="KW-1185">Reference proteome</keyword>
<sequence>MDGLFVTTTATASSFSAKNFLFHSVSSSRSRTRVRVRRKNIYFPQRSKFCVFAAKEEPKFDQWDLMELKFGKMLGEDPKLTLAKIMGRKVNPEASYLEIEKQFYKNKGKMPEINEVPFDVSDEKKPSSSSSDGLNLVRPVPKKGVKSQDSDRPLEPQIKKPSPSVKRAIDRSKSSIPNVILRKPTMVNADDVEDMPSRLRMKPNLSLKMKNEQAKEKFSDMTLLRRPEATTVNVNDDKKADISGSAEAKFADDGIGVKTRNAEGENNYVDFTLLEKPSAMTVKANLDEKQEQLGDAETRVKGHDYVLEEPTLEDNSVIGMQQPEQIKMMSTEVETSANVSSERNLVDSSVDIAMESSLPKKPRRLDQSIKEREEAIVMSSESTLNDIKLNNLHSTSPLQEHEGADWARAESLVKTGERTQVELISASTRGFAVSFGSLVGFLPYRNLATKWKFLAFETWLRGKGLDPSMYRQSLAIIGNRDMQNKTSTPDSSVDLESNQEIEGEISPEMKLDDLLRIYDQEKLNSCYHLLVRKSM</sequence>
<reference evidence="2 3" key="1">
    <citation type="submission" date="2014-04" db="EMBL/GenBank/DDBJ databases">
        <authorList>
            <consortium name="International Citrus Genome Consortium"/>
            <person name="Gmitter F."/>
            <person name="Chen C."/>
            <person name="Farmerie W."/>
            <person name="Harkins T."/>
            <person name="Desany B."/>
            <person name="Mohiuddin M."/>
            <person name="Kodira C."/>
            <person name="Borodovsky M."/>
            <person name="Lomsadze A."/>
            <person name="Burns P."/>
            <person name="Jenkins J."/>
            <person name="Prochnik S."/>
            <person name="Shu S."/>
            <person name="Chapman J."/>
            <person name="Pitluck S."/>
            <person name="Schmutz J."/>
            <person name="Rokhsar D."/>
        </authorList>
    </citation>
    <scope>NUCLEOTIDE SEQUENCE</scope>
</reference>
<dbReference type="PaxDb" id="2711-XP_006477447.1"/>
<proteinExistence type="predicted"/>
<name>A0A067EX88_CITSI</name>
<evidence type="ECO:0000256" key="1">
    <source>
        <dbReference type="SAM" id="MobiDB-lite"/>
    </source>
</evidence>
<organism evidence="2 3">
    <name type="scientific">Citrus sinensis</name>
    <name type="common">Sweet orange</name>
    <name type="synonym">Citrus aurantium var. sinensis</name>
    <dbReference type="NCBI Taxonomy" id="2711"/>
    <lineage>
        <taxon>Eukaryota</taxon>
        <taxon>Viridiplantae</taxon>
        <taxon>Streptophyta</taxon>
        <taxon>Embryophyta</taxon>
        <taxon>Tracheophyta</taxon>
        <taxon>Spermatophyta</taxon>
        <taxon>Magnoliopsida</taxon>
        <taxon>eudicotyledons</taxon>
        <taxon>Gunneridae</taxon>
        <taxon>Pentapetalae</taxon>
        <taxon>rosids</taxon>
        <taxon>malvids</taxon>
        <taxon>Sapindales</taxon>
        <taxon>Rutaceae</taxon>
        <taxon>Aurantioideae</taxon>
        <taxon>Citrus</taxon>
    </lineage>
</organism>
<dbReference type="PANTHER" id="PTHR47600">
    <property type="entry name" value="NUCLEIC ACID-BINDING, OB-FOLD-LIKE PROTEIN"/>
    <property type="match status" value="1"/>
</dbReference>
<feature type="region of interest" description="Disordered" evidence="1">
    <location>
        <begin position="118"/>
        <end position="176"/>
    </location>
</feature>